<evidence type="ECO:0000313" key="1">
    <source>
        <dbReference type="EMBL" id="CAG7824294.1"/>
    </source>
</evidence>
<dbReference type="EMBL" id="CAJVCH010532266">
    <property type="protein sequence ID" value="CAG7824294.1"/>
    <property type="molecule type" value="Genomic_DNA"/>
</dbReference>
<gene>
    <name evidence="1" type="ORF">AFUS01_LOCUS34457</name>
</gene>
<dbReference type="AlphaFoldDB" id="A0A8J2PJ81"/>
<sequence length="45" mass="4783">NDVPLISFLTSSLGNSYAGFSEQVREVHAEDKSSTQSTAGYSKSS</sequence>
<keyword evidence="2" id="KW-1185">Reference proteome</keyword>
<reference evidence="1" key="1">
    <citation type="submission" date="2021-06" db="EMBL/GenBank/DDBJ databases">
        <authorList>
            <person name="Hodson N. C."/>
            <person name="Mongue J. A."/>
            <person name="Jaron S. K."/>
        </authorList>
    </citation>
    <scope>NUCLEOTIDE SEQUENCE</scope>
</reference>
<dbReference type="Proteomes" id="UP000708208">
    <property type="component" value="Unassembled WGS sequence"/>
</dbReference>
<comment type="caution">
    <text evidence="1">The sequence shown here is derived from an EMBL/GenBank/DDBJ whole genome shotgun (WGS) entry which is preliminary data.</text>
</comment>
<proteinExistence type="predicted"/>
<name>A0A8J2PJ81_9HEXA</name>
<organism evidence="1 2">
    <name type="scientific">Allacma fusca</name>
    <dbReference type="NCBI Taxonomy" id="39272"/>
    <lineage>
        <taxon>Eukaryota</taxon>
        <taxon>Metazoa</taxon>
        <taxon>Ecdysozoa</taxon>
        <taxon>Arthropoda</taxon>
        <taxon>Hexapoda</taxon>
        <taxon>Collembola</taxon>
        <taxon>Symphypleona</taxon>
        <taxon>Sminthuridae</taxon>
        <taxon>Allacma</taxon>
    </lineage>
</organism>
<protein>
    <submittedName>
        <fullName evidence="1">Uncharacterized protein</fullName>
    </submittedName>
</protein>
<feature type="non-terminal residue" evidence="1">
    <location>
        <position position="1"/>
    </location>
</feature>
<accession>A0A8J2PJ81</accession>
<evidence type="ECO:0000313" key="2">
    <source>
        <dbReference type="Proteomes" id="UP000708208"/>
    </source>
</evidence>